<name>A0A2Z6B2Y4_9BACT</name>
<reference evidence="1 2" key="1">
    <citation type="journal article" date="2018" name="Sci. Adv.">
        <title>Multi-heme cytochromes provide a pathway for survival in energy-limited environments.</title>
        <authorList>
            <person name="Deng X."/>
            <person name="Dohmae N."/>
            <person name="Nealson K.H."/>
            <person name="Hashimoto K."/>
            <person name="Okamoto A."/>
        </authorList>
    </citation>
    <scope>NUCLEOTIDE SEQUENCE [LARGE SCALE GENOMIC DNA]</scope>
    <source>
        <strain evidence="1 2">IS5</strain>
    </source>
</reference>
<dbReference type="InterPro" id="IPR007325">
    <property type="entry name" value="KFase/CYL"/>
</dbReference>
<dbReference type="Proteomes" id="UP000269883">
    <property type="component" value="Chromosome"/>
</dbReference>
<protein>
    <submittedName>
        <fullName evidence="1">Putative metal-dependent hydrolase</fullName>
    </submittedName>
</protein>
<evidence type="ECO:0000313" key="1">
    <source>
        <dbReference type="EMBL" id="BBD09851.1"/>
    </source>
</evidence>
<dbReference type="GO" id="GO:0019441">
    <property type="term" value="P:L-tryptophan catabolic process to kynurenine"/>
    <property type="evidence" value="ECO:0007669"/>
    <property type="project" value="InterPro"/>
</dbReference>
<keyword evidence="1" id="KW-0378">Hydrolase</keyword>
<dbReference type="PANTHER" id="PTHR31118:SF32">
    <property type="entry name" value="KYNURENINE FORMAMIDASE"/>
    <property type="match status" value="1"/>
</dbReference>
<dbReference type="AlphaFoldDB" id="A0A2Z6B2Y4"/>
<dbReference type="SUPFAM" id="SSF102198">
    <property type="entry name" value="Putative cyclase"/>
    <property type="match status" value="1"/>
</dbReference>
<dbReference type="RefSeq" id="WP_197723442.1">
    <property type="nucleotide sequence ID" value="NZ_AP017378.1"/>
</dbReference>
<dbReference type="PANTHER" id="PTHR31118">
    <property type="entry name" value="CYCLASE-LIKE PROTEIN 2"/>
    <property type="match status" value="1"/>
</dbReference>
<evidence type="ECO:0000313" key="2">
    <source>
        <dbReference type="Proteomes" id="UP000269883"/>
    </source>
</evidence>
<dbReference type="KEGG" id="dfl:DFE_3125"/>
<dbReference type="InterPro" id="IPR037175">
    <property type="entry name" value="KFase_sf"/>
</dbReference>
<organism evidence="1 2">
    <name type="scientific">Desulfovibrio ferrophilus</name>
    <dbReference type="NCBI Taxonomy" id="241368"/>
    <lineage>
        <taxon>Bacteria</taxon>
        <taxon>Pseudomonadati</taxon>
        <taxon>Thermodesulfobacteriota</taxon>
        <taxon>Desulfovibrionia</taxon>
        <taxon>Desulfovibrionales</taxon>
        <taxon>Desulfovibrionaceae</taxon>
        <taxon>Desulfovibrio</taxon>
    </lineage>
</organism>
<accession>A0A2Z6B2Y4</accession>
<dbReference type="Gene3D" id="3.50.30.50">
    <property type="entry name" value="Putative cyclase"/>
    <property type="match status" value="1"/>
</dbReference>
<sequence length="217" mass="23322">MLIDLSHNIVAGMTTFPGLPGPVLGEHLSREASKAHYAPGTTFHIGSIDMVANTGTYLDAPFHRHENGVDVAGLRLESLADVPVALLRHPLKAGRAIDAEAFQGLDVRGKAVVVATDWSRYWGDEAYFTGYPFLTEQAAKWLRDAGAALVGIDSLNIDDDTDPTRPVHTILLGAGIPIVEHLTRLDEVPEDGARFFAVPPKVCGLGSFPVRAFVLCS</sequence>
<dbReference type="Pfam" id="PF04199">
    <property type="entry name" value="Cyclase"/>
    <property type="match status" value="1"/>
</dbReference>
<gene>
    <name evidence="1" type="ORF">DFE_3125</name>
</gene>
<dbReference type="EMBL" id="AP017378">
    <property type="protein sequence ID" value="BBD09851.1"/>
    <property type="molecule type" value="Genomic_DNA"/>
</dbReference>
<keyword evidence="2" id="KW-1185">Reference proteome</keyword>
<proteinExistence type="predicted"/>
<dbReference type="GO" id="GO:0004061">
    <property type="term" value="F:arylformamidase activity"/>
    <property type="evidence" value="ECO:0007669"/>
    <property type="project" value="InterPro"/>
</dbReference>